<gene>
    <name evidence="1" type="ORF">PVAP13_4KG001781</name>
</gene>
<evidence type="ECO:0000313" key="1">
    <source>
        <dbReference type="EMBL" id="KAG2608980.1"/>
    </source>
</evidence>
<dbReference type="AlphaFoldDB" id="A0A8T0TDB8"/>
<accession>A0A8T0TDB8</accession>
<evidence type="ECO:0000313" key="2">
    <source>
        <dbReference type="Proteomes" id="UP000823388"/>
    </source>
</evidence>
<proteinExistence type="predicted"/>
<organism evidence="1 2">
    <name type="scientific">Panicum virgatum</name>
    <name type="common">Blackwell switchgrass</name>
    <dbReference type="NCBI Taxonomy" id="38727"/>
    <lineage>
        <taxon>Eukaryota</taxon>
        <taxon>Viridiplantae</taxon>
        <taxon>Streptophyta</taxon>
        <taxon>Embryophyta</taxon>
        <taxon>Tracheophyta</taxon>
        <taxon>Spermatophyta</taxon>
        <taxon>Magnoliopsida</taxon>
        <taxon>Liliopsida</taxon>
        <taxon>Poales</taxon>
        <taxon>Poaceae</taxon>
        <taxon>PACMAD clade</taxon>
        <taxon>Panicoideae</taxon>
        <taxon>Panicodae</taxon>
        <taxon>Paniceae</taxon>
        <taxon>Panicinae</taxon>
        <taxon>Panicum</taxon>
        <taxon>Panicum sect. Hiantes</taxon>
    </lineage>
</organism>
<protein>
    <submittedName>
        <fullName evidence="1">Uncharacterized protein</fullName>
    </submittedName>
</protein>
<comment type="caution">
    <text evidence="1">The sequence shown here is derived from an EMBL/GenBank/DDBJ whole genome shotgun (WGS) entry which is preliminary data.</text>
</comment>
<reference evidence="1 2" key="1">
    <citation type="submission" date="2020-05" db="EMBL/GenBank/DDBJ databases">
        <title>WGS assembly of Panicum virgatum.</title>
        <authorList>
            <person name="Lovell J.T."/>
            <person name="Jenkins J."/>
            <person name="Shu S."/>
            <person name="Juenger T.E."/>
            <person name="Schmutz J."/>
        </authorList>
    </citation>
    <scope>NUCLEOTIDE SEQUENCE [LARGE SCALE GENOMIC DNA]</scope>
    <source>
        <strain evidence="2">cv. AP13</strain>
    </source>
</reference>
<dbReference type="Proteomes" id="UP000823388">
    <property type="component" value="Chromosome 4K"/>
</dbReference>
<sequence>MRRGSRPIPHSPLSFSIPPRVSHLSSLSPCGGGDTDPQVLAAFSLPSRCRSIVHQRREIREAFVHSSAQSSQICAGPSRPPSAPLGAIAIRGAGFARVWFI</sequence>
<name>A0A8T0TDB8_PANVG</name>
<keyword evidence="2" id="KW-1185">Reference proteome</keyword>
<dbReference type="EMBL" id="CM029043">
    <property type="protein sequence ID" value="KAG2608980.1"/>
    <property type="molecule type" value="Genomic_DNA"/>
</dbReference>